<gene>
    <name evidence="2" type="ORF">NIES2119_29050</name>
</gene>
<feature type="compositionally biased region" description="Acidic residues" evidence="1">
    <location>
        <begin position="376"/>
        <end position="392"/>
    </location>
</feature>
<evidence type="ECO:0008006" key="4">
    <source>
        <dbReference type="Google" id="ProtNLM"/>
    </source>
</evidence>
<dbReference type="STRING" id="454136.NIES2119_29050"/>
<dbReference type="Proteomes" id="UP000185860">
    <property type="component" value="Unassembled WGS sequence"/>
</dbReference>
<name>A0A1U7I5A2_9CYAN</name>
<dbReference type="EMBL" id="MRCE01000051">
    <property type="protein sequence ID" value="OKH31385.1"/>
    <property type="molecule type" value="Genomic_DNA"/>
</dbReference>
<dbReference type="RefSeq" id="WP_178381720.1">
    <property type="nucleotide sequence ID" value="NZ_MRCE01000051.1"/>
</dbReference>
<organism evidence="2 3">
    <name type="scientific">[Phormidium ambiguum] IAM M-71</name>
    <dbReference type="NCBI Taxonomy" id="454136"/>
    <lineage>
        <taxon>Bacteria</taxon>
        <taxon>Bacillati</taxon>
        <taxon>Cyanobacteriota</taxon>
        <taxon>Cyanophyceae</taxon>
        <taxon>Oscillatoriophycideae</taxon>
        <taxon>Aerosakkonematales</taxon>
        <taxon>Aerosakkonemataceae</taxon>
        <taxon>Floridanema</taxon>
    </lineage>
</organism>
<evidence type="ECO:0000313" key="2">
    <source>
        <dbReference type="EMBL" id="OKH31385.1"/>
    </source>
</evidence>
<evidence type="ECO:0000256" key="1">
    <source>
        <dbReference type="SAM" id="MobiDB-lite"/>
    </source>
</evidence>
<sequence>MARPKKVAVPDAIAVMDFGGLSTRIFYQKLHRGQPNSLIMESPVGPVSQDTANAYTLPNLTSTSPENIAWVAINNDCRAVGYLAASQFNAHIGLNGLKYSSALYKALAALWAISQKLNLGHQFSIAIAVFLPPGEFNDSKQFFELLSRAAASFETPTGRFSVKLDKTQALQEGGGISIVHNSKLGAAFKTRVTAFAMVGFRNASLVVAARGAVGKGKTSDLGMVRLVELVQERTSNYDVARLAEAIAISGERYNRPYFYRIARNREEAAREREVDELIAAIKQSRSDYVRMLTHWLDEVLPPDTDEIVFCGGTAEYLKPELRSHYSRYAQSWHAGISVPPELDPNGLGHRLADAYGLFTYFKSQFEGLRHKATEPTEVESTEESAEPSDELIESSTTELAAESSNKTTDGETPPVAVASTSVTNELDAASLLSGPYRGVVKKKESCEPCLNGKNQS</sequence>
<dbReference type="AlphaFoldDB" id="A0A1U7I5A2"/>
<comment type="caution">
    <text evidence="2">The sequence shown here is derived from an EMBL/GenBank/DDBJ whole genome shotgun (WGS) entry which is preliminary data.</text>
</comment>
<reference evidence="2 3" key="1">
    <citation type="submission" date="2016-11" db="EMBL/GenBank/DDBJ databases">
        <title>Draft Genome Sequences of Nine Cyanobacterial Strains from Diverse Habitats.</title>
        <authorList>
            <person name="Zhu T."/>
            <person name="Hou S."/>
            <person name="Lu X."/>
            <person name="Hess W.R."/>
        </authorList>
    </citation>
    <scope>NUCLEOTIDE SEQUENCE [LARGE SCALE GENOMIC DNA]</scope>
    <source>
        <strain evidence="2 3">IAM M-71</strain>
    </source>
</reference>
<proteinExistence type="predicted"/>
<feature type="region of interest" description="Disordered" evidence="1">
    <location>
        <begin position="371"/>
        <end position="417"/>
    </location>
</feature>
<dbReference type="CDD" id="cd10227">
    <property type="entry name" value="ASKHA_NBD_ParM-like"/>
    <property type="match status" value="1"/>
</dbReference>
<evidence type="ECO:0000313" key="3">
    <source>
        <dbReference type="Proteomes" id="UP000185860"/>
    </source>
</evidence>
<accession>A0A1U7I5A2</accession>
<protein>
    <recommendedName>
        <fullName evidence="4">Actin-like protein N-terminal domain-containing protein</fullName>
    </recommendedName>
</protein>
<feature type="compositionally biased region" description="Low complexity" evidence="1">
    <location>
        <begin position="393"/>
        <end position="404"/>
    </location>
</feature>